<reference evidence="1 2" key="1">
    <citation type="submission" date="2021-02" db="EMBL/GenBank/DDBJ databases">
        <title>Streptomyces spirodelae sp. nov., isolated from duckweed.</title>
        <authorList>
            <person name="Saimee Y."/>
            <person name="Duangmal K."/>
        </authorList>
    </citation>
    <scope>NUCLEOTIDE SEQUENCE [LARGE SCALE GENOMIC DNA]</scope>
    <source>
        <strain evidence="1 2">DSM 42105</strain>
    </source>
</reference>
<sequence length="179" mass="19944">MSTSEDLLHRIETDPAVAELLVWPGDFDIERRDPVEDLRLPTGSPLHPIAGCGAGGTYFLCGEPGARQRPVLYADSEGQATLMAEDLAEAVRLIAHCPYWRDLGAGFPQHELEEQLRDDHPDFPERRDRLLKALDLEPLTAAEAVARLRATAARTSPDFVPRATADDCLPYELLFEREQ</sequence>
<dbReference type="GeneID" id="96259790"/>
<accession>A0ABS3XVP0</accession>
<gene>
    <name evidence="1" type="ORF">JW613_14365</name>
</gene>
<organism evidence="1 2">
    <name type="scientific">Streptomyces smyrnaeus</name>
    <dbReference type="NCBI Taxonomy" id="1387713"/>
    <lineage>
        <taxon>Bacteria</taxon>
        <taxon>Bacillati</taxon>
        <taxon>Actinomycetota</taxon>
        <taxon>Actinomycetes</taxon>
        <taxon>Kitasatosporales</taxon>
        <taxon>Streptomycetaceae</taxon>
        <taxon>Streptomyces</taxon>
    </lineage>
</organism>
<comment type="caution">
    <text evidence="1">The sequence shown here is derived from an EMBL/GenBank/DDBJ whole genome shotgun (WGS) entry which is preliminary data.</text>
</comment>
<protein>
    <recommendedName>
        <fullName evidence="3">Immunity protein 35 domain-containing protein</fullName>
    </recommendedName>
</protein>
<evidence type="ECO:0008006" key="3">
    <source>
        <dbReference type="Google" id="ProtNLM"/>
    </source>
</evidence>
<evidence type="ECO:0000313" key="2">
    <source>
        <dbReference type="Proteomes" id="UP000721954"/>
    </source>
</evidence>
<dbReference type="RefSeq" id="WP_209211190.1">
    <property type="nucleotide sequence ID" value="NZ_JAFFZM010000007.1"/>
</dbReference>
<dbReference type="EMBL" id="JAFFZM010000007">
    <property type="protein sequence ID" value="MBO8199469.1"/>
    <property type="molecule type" value="Genomic_DNA"/>
</dbReference>
<evidence type="ECO:0000313" key="1">
    <source>
        <dbReference type="EMBL" id="MBO8199469.1"/>
    </source>
</evidence>
<keyword evidence="2" id="KW-1185">Reference proteome</keyword>
<dbReference type="Proteomes" id="UP000721954">
    <property type="component" value="Unassembled WGS sequence"/>
</dbReference>
<name>A0ABS3XVP0_9ACTN</name>
<proteinExistence type="predicted"/>